<dbReference type="AlphaFoldDB" id="A0A939PJQ8"/>
<dbReference type="InterPro" id="IPR029058">
    <property type="entry name" value="AB_hydrolase_fold"/>
</dbReference>
<evidence type="ECO:0000256" key="1">
    <source>
        <dbReference type="SAM" id="MobiDB-lite"/>
    </source>
</evidence>
<evidence type="ECO:0000313" key="3">
    <source>
        <dbReference type="Proteomes" id="UP000669179"/>
    </source>
</evidence>
<sequence>MNGDEARPPATNAVRAPGPADGGPGPARPRLTVVNGLAGTAQTGTAQPGVVQPGVVQPGVARTDATACAADLAHVAEAIRECSVHATEALAAITRSPGIAAMRTHVAAQSALVRALTHGKGLGCSFAGGTFSGVVSQAAGVAGRRGLAVRVMATSARVRLTGLAHRHPEMRDDPLLRALVDAVNTGSVPRFAREMWRLHRARGFGGIISTIAPMYGEIQTLWALLDGNPFNDATAWRLASGRDVPSADPLTGLSTKAIMFWDRGRGVSREVDPGPELAAALPRRGSIIDFLTALRLLGRGSRVIVQTVRGPDGAERFVLLMPGMGTEIRSDDTPQDVVGAFTTTLRSESSTTNALLDAIGKAGIPEGAEIALIGHSLGGSAVMNLAQDAAFCRRHTVTHAIALGAPIDFKKPADPRTWVASIVHHRDIVATMDGQGTDTCFDLHPDWYTVSFGQPEDTFPSCHGIRHYLAALEHDLLIERAHIDRKLVPYRGVVTRSRVFQLHRDVPEPHGHPFLTAPGSPSTADLPVRGHDTDAIVAFFAAEARAVERALAGEEVGALVRLAASRWVPVALTVIAHRDSTIGPYAEARLAVCVHDPWRGRHPLAAWADPVRRPDLRWSGQQVLGCTVTTHAAQTTAHDAWGLAPEIGPVAFARSGRRRLALAIGGANGTTLTGRLGPGTPVPSLGRVWYGRSGNADVVRSVAEFRGGARAHPLPWLRLRAGPGDDPVTRRLREIGVRDARPMLCLAAFNCRSRMDDGARLSIN</sequence>
<protein>
    <recommendedName>
        <fullName evidence="4">Fungal lipase-like domain-containing protein</fullName>
    </recommendedName>
</protein>
<feature type="region of interest" description="Disordered" evidence="1">
    <location>
        <begin position="1"/>
        <end position="29"/>
    </location>
</feature>
<dbReference type="Gene3D" id="3.40.50.1820">
    <property type="entry name" value="alpha/beta hydrolase"/>
    <property type="match status" value="1"/>
</dbReference>
<dbReference type="RefSeq" id="WP_208261438.1">
    <property type="nucleotide sequence ID" value="NZ_JAGEOJ010000020.1"/>
</dbReference>
<dbReference type="SUPFAM" id="SSF53474">
    <property type="entry name" value="alpha/beta-Hydrolases"/>
    <property type="match status" value="1"/>
</dbReference>
<comment type="caution">
    <text evidence="2">The sequence shown here is derived from an EMBL/GenBank/DDBJ whole genome shotgun (WGS) entry which is preliminary data.</text>
</comment>
<proteinExistence type="predicted"/>
<gene>
    <name evidence="2" type="ORF">J4573_40440</name>
</gene>
<name>A0A939PJQ8_9ACTN</name>
<organism evidence="2 3">
    <name type="scientific">Actinomadura barringtoniae</name>
    <dbReference type="NCBI Taxonomy" id="1427535"/>
    <lineage>
        <taxon>Bacteria</taxon>
        <taxon>Bacillati</taxon>
        <taxon>Actinomycetota</taxon>
        <taxon>Actinomycetes</taxon>
        <taxon>Streptosporangiales</taxon>
        <taxon>Thermomonosporaceae</taxon>
        <taxon>Actinomadura</taxon>
    </lineage>
</organism>
<dbReference type="Proteomes" id="UP000669179">
    <property type="component" value="Unassembled WGS sequence"/>
</dbReference>
<reference evidence="2" key="1">
    <citation type="submission" date="2021-03" db="EMBL/GenBank/DDBJ databases">
        <authorList>
            <person name="Kanchanasin P."/>
            <person name="Saeng-In P."/>
            <person name="Phongsopitanun W."/>
            <person name="Yuki M."/>
            <person name="Kudo T."/>
            <person name="Ohkuma M."/>
            <person name="Tanasupawat S."/>
        </authorList>
    </citation>
    <scope>NUCLEOTIDE SEQUENCE</scope>
    <source>
        <strain evidence="2">GKU 128</strain>
    </source>
</reference>
<evidence type="ECO:0000313" key="2">
    <source>
        <dbReference type="EMBL" id="MBO2453418.1"/>
    </source>
</evidence>
<dbReference type="EMBL" id="JAGEOJ010000020">
    <property type="protein sequence ID" value="MBO2453418.1"/>
    <property type="molecule type" value="Genomic_DNA"/>
</dbReference>
<accession>A0A939PJQ8</accession>
<keyword evidence="3" id="KW-1185">Reference proteome</keyword>
<evidence type="ECO:0008006" key="4">
    <source>
        <dbReference type="Google" id="ProtNLM"/>
    </source>
</evidence>